<feature type="signal peptide" evidence="2">
    <location>
        <begin position="1"/>
        <end position="21"/>
    </location>
</feature>
<dbReference type="EMBL" id="JAPDNT010000005">
    <property type="protein sequence ID" value="MCW3474847.1"/>
    <property type="molecule type" value="Genomic_DNA"/>
</dbReference>
<dbReference type="RefSeq" id="WP_264713608.1">
    <property type="nucleotide sequence ID" value="NZ_JAPDNT010000005.1"/>
</dbReference>
<dbReference type="InterPro" id="IPR005653">
    <property type="entry name" value="OstA-like_N"/>
</dbReference>
<sequence length="325" mass="33664">MALALSAVLAGPVLCARPAAAQQLDLSSGGPVEVTASGGFEWRDQEQKVIATGDARAVRGNVTVVADRLIALYRKKAAGSPAPAQAQPAGATETDTGGSEVYRLEAEGNVRIYSPTDEAQGDKAVYDIDQAVLVLTGRNLKLTTPQQVLTARDSMEYWSQQHMAVGRGNAVVVTTDGRRVSADTLVGYTTPPETSAGQEPARPVAAKANDAKAGQADPLTASGKLQRVEAFGNVEVRTQTDTVRGDRGVYVPDTGMARIIGHVRITHGQNQLNGPAADVNMKTGIAHMISDPGQRVQGLIMPNDANAAAGAPTGGTAAPKAGARP</sequence>
<dbReference type="Pfam" id="PF03968">
    <property type="entry name" value="LptD_N"/>
    <property type="match status" value="2"/>
</dbReference>
<organism evidence="4 5">
    <name type="scientific">Limobrevibacterium gyesilva</name>
    <dbReference type="NCBI Taxonomy" id="2991712"/>
    <lineage>
        <taxon>Bacteria</taxon>
        <taxon>Pseudomonadati</taxon>
        <taxon>Pseudomonadota</taxon>
        <taxon>Alphaproteobacteria</taxon>
        <taxon>Acetobacterales</taxon>
        <taxon>Acetobacteraceae</taxon>
        <taxon>Limobrevibacterium</taxon>
    </lineage>
</organism>
<dbReference type="GO" id="GO:0030288">
    <property type="term" value="C:outer membrane-bounded periplasmic space"/>
    <property type="evidence" value="ECO:0007669"/>
    <property type="project" value="TreeGrafter"/>
</dbReference>
<evidence type="ECO:0000313" key="4">
    <source>
        <dbReference type="EMBL" id="MCW3474847.1"/>
    </source>
</evidence>
<gene>
    <name evidence="4" type="ORF">OL599_09640</name>
</gene>
<dbReference type="GO" id="GO:0009279">
    <property type="term" value="C:cell outer membrane"/>
    <property type="evidence" value="ECO:0007669"/>
    <property type="project" value="TreeGrafter"/>
</dbReference>
<dbReference type="Gene3D" id="2.60.450.10">
    <property type="entry name" value="Lipopolysaccharide (LPS) transport protein A like domain"/>
    <property type="match status" value="2"/>
</dbReference>
<evidence type="ECO:0000259" key="3">
    <source>
        <dbReference type="Pfam" id="PF03968"/>
    </source>
</evidence>
<dbReference type="AlphaFoldDB" id="A0AA41YM52"/>
<proteinExistence type="predicted"/>
<keyword evidence="5" id="KW-1185">Reference proteome</keyword>
<feature type="domain" description="Organic solvent tolerance-like N-terminal" evidence="3">
    <location>
        <begin position="153"/>
        <end position="284"/>
    </location>
</feature>
<name>A0AA41YM52_9PROT</name>
<feature type="domain" description="Organic solvent tolerance-like N-terminal" evidence="3">
    <location>
        <begin position="40"/>
        <end position="152"/>
    </location>
</feature>
<reference evidence="4" key="2">
    <citation type="submission" date="2022-10" db="EMBL/GenBank/DDBJ databases">
        <authorList>
            <person name="Trinh H.N."/>
        </authorList>
    </citation>
    <scope>NUCLEOTIDE SEQUENCE</scope>
    <source>
        <strain evidence="4">RN2-1</strain>
    </source>
</reference>
<evidence type="ECO:0000256" key="1">
    <source>
        <dbReference type="ARBA" id="ARBA00022729"/>
    </source>
</evidence>
<evidence type="ECO:0000313" key="5">
    <source>
        <dbReference type="Proteomes" id="UP001165679"/>
    </source>
</evidence>
<comment type="caution">
    <text evidence="4">The sequence shown here is derived from an EMBL/GenBank/DDBJ whole genome shotgun (WGS) entry which is preliminary data.</text>
</comment>
<dbReference type="GO" id="GO:0017089">
    <property type="term" value="F:glycolipid transfer activity"/>
    <property type="evidence" value="ECO:0007669"/>
    <property type="project" value="TreeGrafter"/>
</dbReference>
<keyword evidence="1 2" id="KW-0732">Signal</keyword>
<dbReference type="PANTHER" id="PTHR36504:SF1">
    <property type="entry name" value="LIPOPOLYSACCHARIDE EXPORT SYSTEM PROTEIN LPTA"/>
    <property type="match status" value="1"/>
</dbReference>
<dbReference type="Proteomes" id="UP001165679">
    <property type="component" value="Unassembled WGS sequence"/>
</dbReference>
<dbReference type="PANTHER" id="PTHR36504">
    <property type="entry name" value="LIPOPOLYSACCHARIDE EXPORT SYSTEM PROTEIN LPTA"/>
    <property type="match status" value="1"/>
</dbReference>
<protein>
    <recommendedName>
        <fullName evidence="3">Organic solvent tolerance-like N-terminal domain-containing protein</fullName>
    </recommendedName>
</protein>
<evidence type="ECO:0000256" key="2">
    <source>
        <dbReference type="SAM" id="SignalP"/>
    </source>
</evidence>
<dbReference type="GO" id="GO:0015920">
    <property type="term" value="P:lipopolysaccharide transport"/>
    <property type="evidence" value="ECO:0007669"/>
    <property type="project" value="TreeGrafter"/>
</dbReference>
<accession>A0AA41YM52</accession>
<feature type="chain" id="PRO_5041461443" description="Organic solvent tolerance-like N-terminal domain-containing protein" evidence="2">
    <location>
        <begin position="22"/>
        <end position="325"/>
    </location>
</feature>
<reference evidence="4" key="1">
    <citation type="submission" date="2022-09" db="EMBL/GenBank/DDBJ databases">
        <title>Rhodovastum sp. nov. RN2-1 isolated from soil in Seongnam, South Korea.</title>
        <authorList>
            <person name="Le N.T."/>
        </authorList>
    </citation>
    <scope>NUCLEOTIDE SEQUENCE</scope>
    <source>
        <strain evidence="4">RN2-1</strain>
    </source>
</reference>
<dbReference type="InterPro" id="IPR052037">
    <property type="entry name" value="LPS_export_LptA"/>
</dbReference>